<dbReference type="EMBL" id="JANQBD010000035">
    <property type="protein sequence ID" value="MCR8636010.1"/>
    <property type="molecule type" value="Genomic_DNA"/>
</dbReference>
<dbReference type="PANTHER" id="PTHR33744:SF15">
    <property type="entry name" value="CARBOHYDRATE DIACID REGULATOR"/>
    <property type="match status" value="1"/>
</dbReference>
<reference evidence="5 6" key="1">
    <citation type="submission" date="2022-08" db="EMBL/GenBank/DDBJ databases">
        <title>Paenibacillus endoradicis sp. nov., Paenibacillus radicibacter sp. nov and Paenibacillus pararadicis sp. nov., three cold-adapted plant growth-promoting bacteria isolated from root of Larix gmelinii in Great Khingan.</title>
        <authorList>
            <person name="Xue H."/>
        </authorList>
    </citation>
    <scope>NUCLEOTIDE SEQUENCE [LARGE SCALE GENOMIC DNA]</scope>
    <source>
        <strain evidence="5 6">N5-1-1-5</strain>
    </source>
</reference>
<dbReference type="Pfam" id="PF17853">
    <property type="entry name" value="GGDEF_2"/>
    <property type="match status" value="1"/>
</dbReference>
<evidence type="ECO:0000259" key="3">
    <source>
        <dbReference type="Pfam" id="PF13556"/>
    </source>
</evidence>
<dbReference type="RefSeq" id="WP_258217552.1">
    <property type="nucleotide sequence ID" value="NZ_JANQBD010000035.1"/>
</dbReference>
<evidence type="ECO:0000313" key="5">
    <source>
        <dbReference type="EMBL" id="MCR8636010.1"/>
    </source>
</evidence>
<evidence type="ECO:0000259" key="4">
    <source>
        <dbReference type="Pfam" id="PF17853"/>
    </source>
</evidence>
<dbReference type="Gene3D" id="1.10.10.2840">
    <property type="entry name" value="PucR C-terminal helix-turn-helix domain"/>
    <property type="match status" value="1"/>
</dbReference>
<evidence type="ECO:0000259" key="2">
    <source>
        <dbReference type="Pfam" id="PF05651"/>
    </source>
</evidence>
<feature type="domain" description="PucR C-terminal helix-turn-helix" evidence="3">
    <location>
        <begin position="302"/>
        <end position="359"/>
    </location>
</feature>
<dbReference type="InterPro" id="IPR041522">
    <property type="entry name" value="CdaR_GGDEF"/>
</dbReference>
<comment type="similarity">
    <text evidence="1">Belongs to the CdaR family.</text>
</comment>
<dbReference type="InterPro" id="IPR051448">
    <property type="entry name" value="CdaR-like_regulators"/>
</dbReference>
<sequence>MVRTLTKDIAESIVRETMHRLHRNINMMDIEGKIIASGDSKRLGERHEGALEAIRTGKPLVIDEANRGHWKGSLCGINVPIVFREQIVGAIGITGLPEKVSEFGEIVKMTTELMLNQRILTSQQEWRNRAKEAILQELVKMDSDLDRVDDHLQMLDLRLKPSYYACILETYQDMAYNEQLVRKIEEIAGEGQALASVGGVHQIILLLYGITEKKAADKREWLKEMLNSSGISFRIGYSLPTRDRTEIPTAFREAEFALQFGGSKNEMMSYAGFEPRAIVMQSDAGSKHRFVERLLGELPEPLIETLEVFFNCSMSIQEAAQSLYVHRNTMIYRLKRIKELTGCDPQVFKDAAALQMALWIDWERKHKQKQKTNRAE</sequence>
<keyword evidence="6" id="KW-1185">Reference proteome</keyword>
<name>A0ABT1YS63_9BACL</name>
<organism evidence="5 6">
    <name type="scientific">Paenibacillus radicis</name>
    <name type="common">ex Xue et al. 2023</name>
    <dbReference type="NCBI Taxonomy" id="2972489"/>
    <lineage>
        <taxon>Bacteria</taxon>
        <taxon>Bacillati</taxon>
        <taxon>Bacillota</taxon>
        <taxon>Bacilli</taxon>
        <taxon>Bacillales</taxon>
        <taxon>Paenibacillaceae</taxon>
        <taxon>Paenibacillus</taxon>
    </lineage>
</organism>
<dbReference type="Pfam" id="PF13556">
    <property type="entry name" value="HTH_30"/>
    <property type="match status" value="1"/>
</dbReference>
<dbReference type="InterPro" id="IPR008599">
    <property type="entry name" value="Diacid_rec"/>
</dbReference>
<protein>
    <submittedName>
        <fullName evidence="5">Helix-turn-helix domain-containing protein</fullName>
    </submittedName>
</protein>
<dbReference type="PANTHER" id="PTHR33744">
    <property type="entry name" value="CARBOHYDRATE DIACID REGULATOR"/>
    <property type="match status" value="1"/>
</dbReference>
<evidence type="ECO:0000256" key="1">
    <source>
        <dbReference type="ARBA" id="ARBA00006754"/>
    </source>
</evidence>
<proteinExistence type="inferred from homology"/>
<dbReference type="InterPro" id="IPR042070">
    <property type="entry name" value="PucR_C-HTH_sf"/>
</dbReference>
<dbReference type="InterPro" id="IPR025736">
    <property type="entry name" value="PucR_C-HTH_dom"/>
</dbReference>
<gene>
    <name evidence="5" type="ORF">NV381_32960</name>
</gene>
<accession>A0ABT1YS63</accession>
<feature type="domain" description="Putative sugar diacid recognition" evidence="2">
    <location>
        <begin position="5"/>
        <end position="138"/>
    </location>
</feature>
<evidence type="ECO:0000313" key="6">
    <source>
        <dbReference type="Proteomes" id="UP001300012"/>
    </source>
</evidence>
<comment type="caution">
    <text evidence="5">The sequence shown here is derived from an EMBL/GenBank/DDBJ whole genome shotgun (WGS) entry which is preliminary data.</text>
</comment>
<dbReference type="Proteomes" id="UP001300012">
    <property type="component" value="Unassembled WGS sequence"/>
</dbReference>
<dbReference type="Pfam" id="PF05651">
    <property type="entry name" value="Diacid_rec"/>
    <property type="match status" value="1"/>
</dbReference>
<feature type="domain" description="CdaR GGDEF-like" evidence="4">
    <location>
        <begin position="147"/>
        <end position="259"/>
    </location>
</feature>